<name>A0A6M3T9U3_9CAUD</name>
<evidence type="ECO:0000313" key="2">
    <source>
        <dbReference type="Proteomes" id="UP000502376"/>
    </source>
</evidence>
<proteinExistence type="predicted"/>
<dbReference type="GeneID" id="79585524"/>
<evidence type="ECO:0000313" key="1">
    <source>
        <dbReference type="EMBL" id="QJD54393.1"/>
    </source>
</evidence>
<dbReference type="KEGG" id="vg:79585524"/>
<protein>
    <submittedName>
        <fullName evidence="1">Uncharacterized protein</fullName>
    </submittedName>
</protein>
<reference evidence="1 2" key="1">
    <citation type="submission" date="2019-11" db="EMBL/GenBank/DDBJ databases">
        <authorList>
            <person name="Hylling O."/>
            <person name="Hansen L.H."/>
            <person name="Johansen A."/>
        </authorList>
    </citation>
    <scope>NUCLEOTIDE SEQUENCE [LARGE SCALE GENOMIC DNA]</scope>
</reference>
<sequence length="183" mass="17867">MARKVLYFIAGDAPTAAETLQMANIVGDVQIRSAKFNATYGGRLETANALAGSIPAEYLTASGGTAVDTDVFPGGDVTPKQGGYGLTVIPVNPGGIAANGGTKQLYAIRTSLDEATGAVAVTDVTAACAWTSATPAKGTVGASTGLVTGANGGAGTSVITASYDPDGGSGEAAITASTTATFV</sequence>
<dbReference type="RefSeq" id="YP_010738159.1">
    <property type="nucleotide sequence ID" value="NC_073023.1"/>
</dbReference>
<accession>A0A6M3T9U3</accession>
<dbReference type="Proteomes" id="UP000502376">
    <property type="component" value="Segment"/>
</dbReference>
<organism evidence="1 2">
    <name type="scientific">Sphingomonas phage Eidolon</name>
    <dbReference type="NCBI Taxonomy" id="2686311"/>
    <lineage>
        <taxon>Viruses</taxon>
        <taxon>Duplodnaviria</taxon>
        <taxon>Heunggongvirae</taxon>
        <taxon>Uroviricota</taxon>
        <taxon>Caudoviricetes</taxon>
        <taxon>Johnpaulvirinae</taxon>
        <taxon>Eidolonvirus</taxon>
        <taxon>Eidolonvirus eidolon</taxon>
    </lineage>
</organism>
<keyword evidence="2" id="KW-1185">Reference proteome</keyword>
<dbReference type="EMBL" id="MN734437">
    <property type="protein sequence ID" value="QJD54393.1"/>
    <property type="molecule type" value="Genomic_DNA"/>
</dbReference>